<evidence type="ECO:0000313" key="2">
    <source>
        <dbReference type="EMBL" id="RLE14645.1"/>
    </source>
</evidence>
<evidence type="ECO:0000313" key="3">
    <source>
        <dbReference type="Proteomes" id="UP000267654"/>
    </source>
</evidence>
<sequence length="246" mass="27743">MHRKQSLIYRKITGMLNVKDIEKEKIVVIADDLTGAGEIAAILKRNGKRSLVINNFAQNSKIRKLWNSYEAMVFNLNTRSLSEDKAYNKIKDFLSRRDISKNLIYKKIDSTMRGNVGREIDAILDEKLSDIVVVVPALPDMGRITVGGYHLVNKIPLNKTFYAENSTTSFLPLLLQNKSRYQTGYINLQTVGRGQDSICGELVKEYKKGKSVFICDCCTEDNLKNIKNAIFNVNLKVMPVGSAGLF</sequence>
<comment type="caution">
    <text evidence="2">The sequence shown here is derived from an EMBL/GenBank/DDBJ whole genome shotgun (WGS) entry which is preliminary data.</text>
</comment>
<feature type="domain" description="Four-carbon acid sugar kinase N-terminal" evidence="1">
    <location>
        <begin position="26"/>
        <end position="245"/>
    </location>
</feature>
<dbReference type="InterPro" id="IPR010737">
    <property type="entry name" value="4-carb_acid_sugar_kinase_N"/>
</dbReference>
<proteinExistence type="predicted"/>
<dbReference type="AlphaFoldDB" id="A0A662DGM9"/>
<dbReference type="SUPFAM" id="SSF142764">
    <property type="entry name" value="YgbK-like"/>
    <property type="match status" value="1"/>
</dbReference>
<dbReference type="Proteomes" id="UP000267654">
    <property type="component" value="Unassembled WGS sequence"/>
</dbReference>
<gene>
    <name evidence="2" type="ORF">DRI96_01125</name>
</gene>
<dbReference type="EMBL" id="QMQB01000028">
    <property type="protein sequence ID" value="RLE14645.1"/>
    <property type="molecule type" value="Genomic_DNA"/>
</dbReference>
<dbReference type="Pfam" id="PF07005">
    <property type="entry name" value="SBD_N"/>
    <property type="match status" value="1"/>
</dbReference>
<organism evidence="2 3">
    <name type="scientific">Aerophobetes bacterium</name>
    <dbReference type="NCBI Taxonomy" id="2030807"/>
    <lineage>
        <taxon>Bacteria</taxon>
        <taxon>Candidatus Aerophobota</taxon>
    </lineage>
</organism>
<accession>A0A662DGM9</accession>
<protein>
    <recommendedName>
        <fullName evidence="1">Four-carbon acid sugar kinase N-terminal domain-containing protein</fullName>
    </recommendedName>
</protein>
<evidence type="ECO:0000259" key="1">
    <source>
        <dbReference type="Pfam" id="PF07005"/>
    </source>
</evidence>
<name>A0A662DGM9_UNCAE</name>
<dbReference type="Gene3D" id="3.40.50.10840">
    <property type="entry name" value="Putative sugar-binding, N-terminal domain"/>
    <property type="match status" value="1"/>
</dbReference>
<dbReference type="InterPro" id="IPR037051">
    <property type="entry name" value="4-carb_acid_sugar_kinase_N_sf"/>
</dbReference>
<reference evidence="2 3" key="1">
    <citation type="submission" date="2018-06" db="EMBL/GenBank/DDBJ databases">
        <title>Extensive metabolic versatility and redundancy in microbially diverse, dynamic hydrothermal sediments.</title>
        <authorList>
            <person name="Dombrowski N."/>
            <person name="Teske A."/>
            <person name="Baker B.J."/>
        </authorList>
    </citation>
    <scope>NUCLEOTIDE SEQUENCE [LARGE SCALE GENOMIC DNA]</scope>
    <source>
        <strain evidence="2">B19_G9</strain>
    </source>
</reference>